<feature type="domain" description="DNA polymerase III beta sliding clamp central" evidence="11">
    <location>
        <begin position="134"/>
        <end position="255"/>
    </location>
</feature>
<comment type="subunit">
    <text evidence="9">Forms a ring-shaped head-to-tail homodimer around DNA.</text>
</comment>
<evidence type="ECO:0000313" key="14">
    <source>
        <dbReference type="Proteomes" id="UP000427071"/>
    </source>
</evidence>
<sequence>MESTSVSFRVAKDDLANAVAWVARSLPAKPTQPVLRGMLITADDEGLELAGFDYEVSTKQRISAEVAQPGRIAVAGKLIAEITATLPNKPVDVTVDGSKVLVSCGASRFELPSIPLDDYPQLPALPEVTGAIDPWLFTEAVTQVATAAGRDETLPMLTGVHLEIHGEDVLLAATDRFRLAVRSFNWIPRNPQVEAKLLIPAKTLLENARSLDTSLNDPVEIAVGNDEQIGREGLFGVHADTRQTTTRMLDADFPNFRPLLPKSHTSIASVEIAPLLDAIRRVALVADRNAQIRMSFTEGQVVLDAGGSDSGHAEEVLPCAFAGEPLHIAFNPGYLKDGLGVIHTNRVVFGFTQPSRPAIMIPEPEVLPEADANGEFPTPQTDFTYLLMPVRLPG</sequence>
<keyword evidence="8" id="KW-0238">DNA-binding</keyword>
<evidence type="ECO:0000259" key="12">
    <source>
        <dbReference type="Pfam" id="PF02768"/>
    </source>
</evidence>
<keyword evidence="14" id="KW-1185">Reference proteome</keyword>
<protein>
    <recommendedName>
        <fullName evidence="9">Beta sliding clamp</fullName>
    </recommendedName>
</protein>
<dbReference type="InterPro" id="IPR046938">
    <property type="entry name" value="DNA_clamp_sf"/>
</dbReference>
<dbReference type="SUPFAM" id="SSF55979">
    <property type="entry name" value="DNA clamp"/>
    <property type="match status" value="3"/>
</dbReference>
<dbReference type="SMART" id="SM00480">
    <property type="entry name" value="POL3Bc"/>
    <property type="match status" value="1"/>
</dbReference>
<dbReference type="KEGG" id="ckw:CKALI_00010"/>
<dbReference type="InterPro" id="IPR022634">
    <property type="entry name" value="DNA_polIII_beta_N"/>
</dbReference>
<dbReference type="GO" id="GO:0008408">
    <property type="term" value="F:3'-5' exonuclease activity"/>
    <property type="evidence" value="ECO:0007669"/>
    <property type="project" value="InterPro"/>
</dbReference>
<dbReference type="GO" id="GO:0005737">
    <property type="term" value="C:cytoplasm"/>
    <property type="evidence" value="ECO:0007669"/>
    <property type="project" value="UniProtKB-SubCell"/>
</dbReference>
<dbReference type="PANTHER" id="PTHR30478:SF0">
    <property type="entry name" value="BETA SLIDING CLAMP"/>
    <property type="match status" value="1"/>
</dbReference>
<dbReference type="PANTHER" id="PTHR30478">
    <property type="entry name" value="DNA POLYMERASE III SUBUNIT BETA"/>
    <property type="match status" value="1"/>
</dbReference>
<dbReference type="GO" id="GO:0003677">
    <property type="term" value="F:DNA binding"/>
    <property type="evidence" value="ECO:0007669"/>
    <property type="project" value="UniProtKB-UniRule"/>
</dbReference>
<evidence type="ECO:0000259" key="10">
    <source>
        <dbReference type="Pfam" id="PF00712"/>
    </source>
</evidence>
<dbReference type="GO" id="GO:0006271">
    <property type="term" value="P:DNA strand elongation involved in DNA replication"/>
    <property type="evidence" value="ECO:0007669"/>
    <property type="project" value="TreeGrafter"/>
</dbReference>
<evidence type="ECO:0000256" key="4">
    <source>
        <dbReference type="ARBA" id="ARBA00022679"/>
    </source>
</evidence>
<keyword evidence="7 9" id="KW-0239">DNA-directed DNA polymerase</keyword>
<evidence type="ECO:0000256" key="3">
    <source>
        <dbReference type="ARBA" id="ARBA00022490"/>
    </source>
</evidence>
<dbReference type="Pfam" id="PF02767">
    <property type="entry name" value="DNA_pol3_beta_2"/>
    <property type="match status" value="1"/>
</dbReference>
<dbReference type="Pfam" id="PF02768">
    <property type="entry name" value="DNA_pol3_beta_3"/>
    <property type="match status" value="1"/>
</dbReference>
<dbReference type="GO" id="GO:0003887">
    <property type="term" value="F:DNA-directed DNA polymerase activity"/>
    <property type="evidence" value="ECO:0007669"/>
    <property type="project" value="UniProtKB-UniRule"/>
</dbReference>
<dbReference type="Proteomes" id="UP000427071">
    <property type="component" value="Chromosome"/>
</dbReference>
<comment type="subcellular location">
    <subcellularLocation>
        <location evidence="1 9">Cytoplasm</location>
    </subcellularLocation>
</comment>
<dbReference type="RefSeq" id="WP_156191376.1">
    <property type="nucleotide sequence ID" value="NZ_CP046452.1"/>
</dbReference>
<keyword evidence="6 9" id="KW-0235">DNA replication</keyword>
<feature type="domain" description="DNA polymerase III beta sliding clamp C-terminal" evidence="12">
    <location>
        <begin position="259"/>
        <end position="361"/>
    </location>
</feature>
<keyword evidence="3 9" id="KW-0963">Cytoplasm</keyword>
<evidence type="ECO:0000256" key="1">
    <source>
        <dbReference type="ARBA" id="ARBA00004496"/>
    </source>
</evidence>
<name>A0A6B8VQ53_9CORY</name>
<evidence type="ECO:0000256" key="6">
    <source>
        <dbReference type="ARBA" id="ARBA00022705"/>
    </source>
</evidence>
<keyword evidence="4 9" id="KW-0808">Transferase</keyword>
<evidence type="ECO:0000256" key="8">
    <source>
        <dbReference type="ARBA" id="ARBA00023125"/>
    </source>
</evidence>
<evidence type="ECO:0000313" key="13">
    <source>
        <dbReference type="EMBL" id="QGU00906.1"/>
    </source>
</evidence>
<dbReference type="Gene3D" id="3.10.150.10">
    <property type="entry name" value="DNA Polymerase III, subunit A, domain 2"/>
    <property type="match status" value="3"/>
</dbReference>
<comment type="function">
    <text evidence="9">Confers DNA tethering and processivity to DNA polymerases and other proteins. Acts as a clamp, forming a ring around DNA (a reaction catalyzed by the clamp-loading complex) which diffuses in an ATP-independent manner freely and bidirectionally along dsDNA. Initially characterized for its ability to contact the catalytic subunit of DNA polymerase III (Pol III), a complex, multichain enzyme responsible for most of the replicative synthesis in bacteria; Pol III exhibits 3'-5' exonuclease proofreading activity. The beta chain is required for initiation of replication as well as for processivity of DNA replication.</text>
</comment>
<evidence type="ECO:0000256" key="2">
    <source>
        <dbReference type="ARBA" id="ARBA00010752"/>
    </source>
</evidence>
<accession>A0A6B8VQ53</accession>
<proteinExistence type="inferred from homology"/>
<dbReference type="InterPro" id="IPR001001">
    <property type="entry name" value="DNA_polIII_beta"/>
</dbReference>
<dbReference type="EMBL" id="CP046452">
    <property type="protein sequence ID" value="QGU00906.1"/>
    <property type="molecule type" value="Genomic_DNA"/>
</dbReference>
<evidence type="ECO:0000259" key="11">
    <source>
        <dbReference type="Pfam" id="PF02767"/>
    </source>
</evidence>
<evidence type="ECO:0000256" key="5">
    <source>
        <dbReference type="ARBA" id="ARBA00022695"/>
    </source>
</evidence>
<dbReference type="InterPro" id="IPR022635">
    <property type="entry name" value="DNA_polIII_beta_C"/>
</dbReference>
<dbReference type="NCBIfam" id="TIGR00663">
    <property type="entry name" value="dnan"/>
    <property type="match status" value="1"/>
</dbReference>
<evidence type="ECO:0000256" key="7">
    <source>
        <dbReference type="ARBA" id="ARBA00022932"/>
    </source>
</evidence>
<keyword evidence="5 9" id="KW-0548">Nucleotidyltransferase</keyword>
<dbReference type="Pfam" id="PF00712">
    <property type="entry name" value="DNA_pol3_beta"/>
    <property type="match status" value="1"/>
</dbReference>
<organism evidence="13 14">
    <name type="scientific">Corynebacterium kalinowskii</name>
    <dbReference type="NCBI Taxonomy" id="2675216"/>
    <lineage>
        <taxon>Bacteria</taxon>
        <taxon>Bacillati</taxon>
        <taxon>Actinomycetota</taxon>
        <taxon>Actinomycetes</taxon>
        <taxon>Mycobacteriales</taxon>
        <taxon>Corynebacteriaceae</taxon>
        <taxon>Corynebacterium</taxon>
    </lineage>
</organism>
<dbReference type="InterPro" id="IPR022637">
    <property type="entry name" value="DNA_polIII_beta_cen"/>
</dbReference>
<dbReference type="PIRSF" id="PIRSF000804">
    <property type="entry name" value="DNA_pol_III_b"/>
    <property type="match status" value="1"/>
</dbReference>
<dbReference type="FunFam" id="3.10.150.10:FF:000005">
    <property type="entry name" value="Beta sliding clamp"/>
    <property type="match status" value="1"/>
</dbReference>
<comment type="similarity">
    <text evidence="2 9">Belongs to the beta sliding clamp family.</text>
</comment>
<dbReference type="GO" id="GO:0009360">
    <property type="term" value="C:DNA polymerase III complex"/>
    <property type="evidence" value="ECO:0007669"/>
    <property type="project" value="InterPro"/>
</dbReference>
<dbReference type="AlphaFoldDB" id="A0A6B8VQ53"/>
<reference evidence="14" key="1">
    <citation type="submission" date="2019-11" db="EMBL/GenBank/DDBJ databases">
        <title>Complete genome sequence of Corynebacterium kalinowskii 1959, a novel Corynebacterium species isolated from soil of a small paddock in Vilsendorf, Germany.</title>
        <authorList>
            <person name="Schaffert L."/>
            <person name="Ruwe M."/>
            <person name="Milse J."/>
            <person name="Hanuschka K."/>
            <person name="Ortseifen V."/>
            <person name="Droste J."/>
            <person name="Brandt D."/>
            <person name="Schlueter L."/>
            <person name="Kutter Y."/>
            <person name="Vinke S."/>
            <person name="Viehoefer P."/>
            <person name="Jacob L."/>
            <person name="Luebke N.-C."/>
            <person name="Schulte-Berndt E."/>
            <person name="Hain C."/>
            <person name="Linder M."/>
            <person name="Schmidt P."/>
            <person name="Wollenschlaeger L."/>
            <person name="Luttermann T."/>
            <person name="Thieme E."/>
            <person name="Hassa J."/>
            <person name="Haak M."/>
            <person name="Wittchen M."/>
            <person name="Mentz A."/>
            <person name="Persicke M."/>
            <person name="Busche T."/>
            <person name="Ruckert C."/>
        </authorList>
    </citation>
    <scope>NUCLEOTIDE SEQUENCE [LARGE SCALE GENOMIC DNA]</scope>
    <source>
        <strain evidence="14">1959</strain>
    </source>
</reference>
<feature type="domain" description="DNA polymerase III beta sliding clamp N-terminal" evidence="10">
    <location>
        <begin position="7"/>
        <end position="123"/>
    </location>
</feature>
<gene>
    <name evidence="13" type="primary">dnaN</name>
    <name evidence="13" type="ORF">CKALI_00010</name>
</gene>
<evidence type="ECO:0000256" key="9">
    <source>
        <dbReference type="PIRNR" id="PIRNR000804"/>
    </source>
</evidence>
<dbReference type="CDD" id="cd00140">
    <property type="entry name" value="beta_clamp"/>
    <property type="match status" value="1"/>
</dbReference>